<keyword evidence="1" id="KW-0560">Oxidoreductase</keyword>
<name>A0A927M6B0_9ACTN</name>
<evidence type="ECO:0000313" key="3">
    <source>
        <dbReference type="EMBL" id="MBE1487541.1"/>
    </source>
</evidence>
<organism evidence="3 4">
    <name type="scientific">Plantactinospora soyae</name>
    <dbReference type="NCBI Taxonomy" id="1544732"/>
    <lineage>
        <taxon>Bacteria</taxon>
        <taxon>Bacillati</taxon>
        <taxon>Actinomycetota</taxon>
        <taxon>Actinomycetes</taxon>
        <taxon>Micromonosporales</taxon>
        <taxon>Micromonosporaceae</taxon>
        <taxon>Plantactinospora</taxon>
    </lineage>
</organism>
<evidence type="ECO:0000259" key="2">
    <source>
        <dbReference type="SMART" id="SM00903"/>
    </source>
</evidence>
<dbReference type="Pfam" id="PF01613">
    <property type="entry name" value="Flavin_Reduct"/>
    <property type="match status" value="1"/>
</dbReference>
<feature type="domain" description="Flavin reductase like" evidence="2">
    <location>
        <begin position="18"/>
        <end position="165"/>
    </location>
</feature>
<evidence type="ECO:0000313" key="4">
    <source>
        <dbReference type="Proteomes" id="UP000649753"/>
    </source>
</evidence>
<sequence>MTLEARGTVDAQSLRRACGAFATGVTVVTVGGGVPHGMTANSFASVSLAPPLLLVCIDRKAIMHGCLDGTKSFGVSVLGARQEAVARYFADRRRPLGAAQFDSVDWRPGPVTGAPLIAGALAHFECDIWRSYDGGDHTIFLGAVLSVEQPDSADPLVFLRGRFDRTGPPVRTNNVSEVSTTWP</sequence>
<keyword evidence="4" id="KW-1185">Reference proteome</keyword>
<accession>A0A927M6B0</accession>
<dbReference type="EMBL" id="JADBEB010000001">
    <property type="protein sequence ID" value="MBE1487541.1"/>
    <property type="molecule type" value="Genomic_DNA"/>
</dbReference>
<proteinExistence type="predicted"/>
<dbReference type="GO" id="GO:0010181">
    <property type="term" value="F:FMN binding"/>
    <property type="evidence" value="ECO:0007669"/>
    <property type="project" value="InterPro"/>
</dbReference>
<dbReference type="InterPro" id="IPR050268">
    <property type="entry name" value="NADH-dep_flavin_reductase"/>
</dbReference>
<dbReference type="InterPro" id="IPR012349">
    <property type="entry name" value="Split_barrel_FMN-bd"/>
</dbReference>
<evidence type="ECO:0000256" key="1">
    <source>
        <dbReference type="ARBA" id="ARBA00023002"/>
    </source>
</evidence>
<dbReference type="SUPFAM" id="SSF50475">
    <property type="entry name" value="FMN-binding split barrel"/>
    <property type="match status" value="1"/>
</dbReference>
<protein>
    <submittedName>
        <fullName evidence="3">Flavin reductase (DIM6/NTAB) family NADH-FMN oxidoreductase RutF</fullName>
    </submittedName>
</protein>
<dbReference type="PANTHER" id="PTHR30466">
    <property type="entry name" value="FLAVIN REDUCTASE"/>
    <property type="match status" value="1"/>
</dbReference>
<dbReference type="RefSeq" id="WP_192767368.1">
    <property type="nucleotide sequence ID" value="NZ_JADBEB010000001.1"/>
</dbReference>
<reference evidence="3" key="1">
    <citation type="submission" date="2020-10" db="EMBL/GenBank/DDBJ databases">
        <title>Sequencing the genomes of 1000 actinobacteria strains.</title>
        <authorList>
            <person name="Klenk H.-P."/>
        </authorList>
    </citation>
    <scope>NUCLEOTIDE SEQUENCE</scope>
    <source>
        <strain evidence="3">DSM 46832</strain>
    </source>
</reference>
<dbReference type="AlphaFoldDB" id="A0A927M6B0"/>
<dbReference type="GO" id="GO:0042602">
    <property type="term" value="F:riboflavin reductase (NADPH) activity"/>
    <property type="evidence" value="ECO:0007669"/>
    <property type="project" value="TreeGrafter"/>
</dbReference>
<dbReference type="Gene3D" id="2.30.110.10">
    <property type="entry name" value="Electron Transport, Fmn-binding Protein, Chain A"/>
    <property type="match status" value="1"/>
</dbReference>
<dbReference type="Proteomes" id="UP000649753">
    <property type="component" value="Unassembled WGS sequence"/>
</dbReference>
<dbReference type="PANTHER" id="PTHR30466:SF1">
    <property type="entry name" value="FMN REDUCTASE (NADH) RUTF"/>
    <property type="match status" value="1"/>
</dbReference>
<dbReference type="InterPro" id="IPR002563">
    <property type="entry name" value="Flavin_Rdtase-like_dom"/>
</dbReference>
<gene>
    <name evidence="3" type="ORF">H4W31_003179</name>
</gene>
<dbReference type="SMART" id="SM00903">
    <property type="entry name" value="Flavin_Reduct"/>
    <property type="match status" value="1"/>
</dbReference>
<comment type="caution">
    <text evidence="3">The sequence shown here is derived from an EMBL/GenBank/DDBJ whole genome shotgun (WGS) entry which is preliminary data.</text>
</comment>